<evidence type="ECO:0000259" key="5">
    <source>
        <dbReference type="SMART" id="SM00903"/>
    </source>
</evidence>
<evidence type="ECO:0000256" key="2">
    <source>
        <dbReference type="ARBA" id="ARBA00022630"/>
    </source>
</evidence>
<accession>A0A1H4JUU7</accession>
<evidence type="ECO:0000313" key="7">
    <source>
        <dbReference type="Proteomes" id="UP000183038"/>
    </source>
</evidence>
<dbReference type="GO" id="GO:0016646">
    <property type="term" value="F:oxidoreductase activity, acting on the CH-NH group of donors, NAD or NADP as acceptor"/>
    <property type="evidence" value="ECO:0007669"/>
    <property type="project" value="UniProtKB-ARBA"/>
</dbReference>
<gene>
    <name evidence="6" type="ORF">SAMN05192540_0560</name>
</gene>
<evidence type="ECO:0000313" key="6">
    <source>
        <dbReference type="EMBL" id="SEB49422.1"/>
    </source>
</evidence>
<protein>
    <submittedName>
        <fullName evidence="6">NADH-FMN oxidoreductase RutF, flavin reductase (DIM6/NTAB) family</fullName>
    </submittedName>
</protein>
<reference evidence="6 7" key="1">
    <citation type="submission" date="2016-10" db="EMBL/GenBank/DDBJ databases">
        <authorList>
            <person name="de Groot N.N."/>
        </authorList>
    </citation>
    <scope>NUCLEOTIDE SEQUENCE [LARGE SCALE GENOMIC DNA]</scope>
    <source>
        <strain evidence="6 7">MAR_2009_71</strain>
    </source>
</reference>
<dbReference type="EMBL" id="FNTB01000001">
    <property type="protein sequence ID" value="SEB49422.1"/>
    <property type="molecule type" value="Genomic_DNA"/>
</dbReference>
<keyword evidence="2" id="KW-0285">Flavoprotein</keyword>
<comment type="similarity">
    <text evidence="4">Belongs to the flavoredoxin family.</text>
</comment>
<comment type="cofactor">
    <cofactor evidence="1">
        <name>FMN</name>
        <dbReference type="ChEBI" id="CHEBI:58210"/>
    </cofactor>
</comment>
<evidence type="ECO:0000256" key="3">
    <source>
        <dbReference type="ARBA" id="ARBA00022643"/>
    </source>
</evidence>
<dbReference type="GO" id="GO:0010181">
    <property type="term" value="F:FMN binding"/>
    <property type="evidence" value="ECO:0007669"/>
    <property type="project" value="InterPro"/>
</dbReference>
<dbReference type="Gene3D" id="2.30.110.10">
    <property type="entry name" value="Electron Transport, Fmn-binding Protein, Chain A"/>
    <property type="match status" value="1"/>
</dbReference>
<dbReference type="Pfam" id="PF01613">
    <property type="entry name" value="Flavin_Reduct"/>
    <property type="match status" value="1"/>
</dbReference>
<dbReference type="InterPro" id="IPR012349">
    <property type="entry name" value="Split_barrel_FMN-bd"/>
</dbReference>
<dbReference type="SUPFAM" id="SSF50475">
    <property type="entry name" value="FMN-binding split barrel"/>
    <property type="match status" value="1"/>
</dbReference>
<dbReference type="SMART" id="SM00903">
    <property type="entry name" value="Flavin_Reduct"/>
    <property type="match status" value="1"/>
</dbReference>
<sequence>MSTMSQYEEINTIDPASISQQELHGYLLSAVAPRPICFASTIDKDDNVNLSPFSYFNLFSVNPPIMIFSPSRRGRDNTTKHTLENVLEVKETVINIVNYDMVEQMSLSSTEYGDGVNEFVKSGLTQVPSDKVKPPRVGEAPVAFECVVDQVIALGDGPGAGNLVLAKVVQIHVKKAFLDAEGKLDTPKLDLVARMGGNWYCRASGDALFEIPKPIRTQGIGVDMLPEAVRNSSVLTGNNLGRLGNLEQLPTKEAIAAIAAHAEVKSILNGDEDAVALHKLAQQWLAEGKTEDALALLHLGI</sequence>
<keyword evidence="3" id="KW-0288">FMN</keyword>
<dbReference type="Proteomes" id="UP000183038">
    <property type="component" value="Unassembled WGS sequence"/>
</dbReference>
<organism evidence="6 7">
    <name type="scientific">Maribacter dokdonensis</name>
    <dbReference type="NCBI Taxonomy" id="320912"/>
    <lineage>
        <taxon>Bacteria</taxon>
        <taxon>Pseudomonadati</taxon>
        <taxon>Bacteroidota</taxon>
        <taxon>Flavobacteriia</taxon>
        <taxon>Flavobacteriales</taxon>
        <taxon>Flavobacteriaceae</taxon>
        <taxon>Maribacter</taxon>
    </lineage>
</organism>
<evidence type="ECO:0000256" key="4">
    <source>
        <dbReference type="ARBA" id="ARBA00038054"/>
    </source>
</evidence>
<dbReference type="InterPro" id="IPR002563">
    <property type="entry name" value="Flavin_Rdtase-like_dom"/>
</dbReference>
<name>A0A1H4JUU7_9FLAO</name>
<dbReference type="PANTHER" id="PTHR33798">
    <property type="entry name" value="FLAVOPROTEIN OXYGENASE"/>
    <property type="match status" value="1"/>
</dbReference>
<dbReference type="PANTHER" id="PTHR33798:SF5">
    <property type="entry name" value="FLAVIN REDUCTASE LIKE DOMAIN-CONTAINING PROTEIN"/>
    <property type="match status" value="1"/>
</dbReference>
<dbReference type="AlphaFoldDB" id="A0A1H4JUU7"/>
<proteinExistence type="inferred from homology"/>
<feature type="domain" description="Flavin reductase like" evidence="5">
    <location>
        <begin position="29"/>
        <end position="186"/>
    </location>
</feature>
<evidence type="ECO:0000256" key="1">
    <source>
        <dbReference type="ARBA" id="ARBA00001917"/>
    </source>
</evidence>